<dbReference type="Proteomes" id="UP000028524">
    <property type="component" value="Unassembled WGS sequence"/>
</dbReference>
<dbReference type="InParanoid" id="A0A084QCP1"/>
<reference evidence="1 2" key="1">
    <citation type="journal article" date="2014" name="BMC Genomics">
        <title>Comparative genome sequencing reveals chemotype-specific gene clusters in the toxigenic black mold Stachybotrys.</title>
        <authorList>
            <person name="Semeiks J."/>
            <person name="Borek D."/>
            <person name="Otwinowski Z."/>
            <person name="Grishin N.V."/>
        </authorList>
    </citation>
    <scope>NUCLEOTIDE SEQUENCE [LARGE SCALE GENOMIC DNA]</scope>
    <source>
        <strain evidence="1 2">IBT 40285</strain>
    </source>
</reference>
<keyword evidence="2" id="KW-1185">Reference proteome</keyword>
<proteinExistence type="predicted"/>
<name>A0A084QCP1_STAC4</name>
<protein>
    <submittedName>
        <fullName evidence="1">Uncharacterized protein</fullName>
    </submittedName>
</protein>
<organism evidence="1 2">
    <name type="scientific">Stachybotrys chlorohalonatus (strain IBT 40285)</name>
    <dbReference type="NCBI Taxonomy" id="1283841"/>
    <lineage>
        <taxon>Eukaryota</taxon>
        <taxon>Fungi</taxon>
        <taxon>Dikarya</taxon>
        <taxon>Ascomycota</taxon>
        <taxon>Pezizomycotina</taxon>
        <taxon>Sordariomycetes</taxon>
        <taxon>Hypocreomycetidae</taxon>
        <taxon>Hypocreales</taxon>
        <taxon>Stachybotryaceae</taxon>
        <taxon>Stachybotrys</taxon>
    </lineage>
</organism>
<dbReference type="HOGENOM" id="CLU_767635_0_0_1"/>
<dbReference type="AlphaFoldDB" id="A0A084QCP1"/>
<dbReference type="EMBL" id="KL660839">
    <property type="protein sequence ID" value="KFA61726.1"/>
    <property type="molecule type" value="Genomic_DNA"/>
</dbReference>
<gene>
    <name evidence="1" type="ORF">S40285_10109</name>
</gene>
<accession>A0A084QCP1</accession>
<dbReference type="OrthoDB" id="10432420at2759"/>
<evidence type="ECO:0000313" key="2">
    <source>
        <dbReference type="Proteomes" id="UP000028524"/>
    </source>
</evidence>
<sequence length="361" mass="38668">MGKGHDERWCRKKVTLSGLTSDYRKRSVVPPGAVGLRVPLRLDAGAGSSAAPSGCRSPSIAAASSRYDQDMLICAESRVDLRIQAAKVGSWAQRENSLFPMSWIPPPLPLSHSSRPGGTVSHRTSAFGPAQCAIEHVSLGHQTFRAITLRRRPALFGAEASVADDMCHGGQSEQRRQVSISSKDHGHGSCRHATVGHLGDHICRVAPQARRGAHDAGCEAIQAGRFAACRDTMSTAFSRGSRCISVCIECRIDTGIVGVEDSPGIVVAAAVYAHCEENEFAEGILTLATATDANYINIRRIFYQPKRSSRMLVKLLNGVHGCHGRDGESADKPARIQVLQGTLTLPYLQGAEPSRADQGLS</sequence>
<evidence type="ECO:0000313" key="1">
    <source>
        <dbReference type="EMBL" id="KFA61726.1"/>
    </source>
</evidence>